<reference evidence="2" key="1">
    <citation type="submission" date="2021-06" db="EMBL/GenBank/DDBJ databases">
        <authorList>
            <person name="Hodson N. C."/>
            <person name="Mongue J. A."/>
            <person name="Jaron S. K."/>
        </authorList>
    </citation>
    <scope>NUCLEOTIDE SEQUENCE</scope>
</reference>
<sequence length="334" mass="38324">MLNRVSSSDAFIRSFLNYLKKNYTLGKFCTADCNGRNLLKVTSADEEQKNLTGKQMGKISESTPPVKRKLGWAKAGKTMLKKIRQKSSDRWEVIAGMVLCPISYAFLTVLMFLLNPEDSRYLYSTLPLASKSGWLMFLWSIIEYLHILRFCLVFNTMLFVIMIYAHCTNFWLLQLSGPDVKNNNVVVINPPNKSEAVKNYKIFQVMNVHFNHCFSKIGLPTFKALNVALHVLSIYVAISFYGRIPPVEYVIFPMGNIMWFCIEADVYQLLGKINCRSKNYIRSWKLQLGMSVQRDFRCLFPLGVQVSIVYSIDRSTVLTLWSVILSLVINSILI</sequence>
<dbReference type="Proteomes" id="UP000708208">
    <property type="component" value="Unassembled WGS sequence"/>
</dbReference>
<keyword evidence="1" id="KW-0812">Transmembrane</keyword>
<dbReference type="EMBL" id="CAJVCH010093355">
    <property type="protein sequence ID" value="CAG7722873.1"/>
    <property type="molecule type" value="Genomic_DNA"/>
</dbReference>
<keyword evidence="1" id="KW-0472">Membrane</keyword>
<name>A0A8J2JSD3_9HEXA</name>
<evidence type="ECO:0000313" key="3">
    <source>
        <dbReference type="Proteomes" id="UP000708208"/>
    </source>
</evidence>
<feature type="transmembrane region" description="Helical" evidence="1">
    <location>
        <begin position="91"/>
        <end position="114"/>
    </location>
</feature>
<keyword evidence="1" id="KW-1133">Transmembrane helix</keyword>
<dbReference type="AlphaFoldDB" id="A0A8J2JSD3"/>
<comment type="caution">
    <text evidence="2">The sequence shown here is derived from an EMBL/GenBank/DDBJ whole genome shotgun (WGS) entry which is preliminary data.</text>
</comment>
<protein>
    <submittedName>
        <fullName evidence="2">Uncharacterized protein</fullName>
    </submittedName>
</protein>
<feature type="transmembrane region" description="Helical" evidence="1">
    <location>
        <begin position="134"/>
        <end position="165"/>
    </location>
</feature>
<proteinExistence type="predicted"/>
<organism evidence="2 3">
    <name type="scientific">Allacma fusca</name>
    <dbReference type="NCBI Taxonomy" id="39272"/>
    <lineage>
        <taxon>Eukaryota</taxon>
        <taxon>Metazoa</taxon>
        <taxon>Ecdysozoa</taxon>
        <taxon>Arthropoda</taxon>
        <taxon>Hexapoda</taxon>
        <taxon>Collembola</taxon>
        <taxon>Symphypleona</taxon>
        <taxon>Sminthuridae</taxon>
        <taxon>Allacma</taxon>
    </lineage>
</organism>
<accession>A0A8J2JSD3</accession>
<keyword evidence="3" id="KW-1185">Reference proteome</keyword>
<feature type="transmembrane region" description="Helical" evidence="1">
    <location>
        <begin position="224"/>
        <end position="244"/>
    </location>
</feature>
<gene>
    <name evidence="2" type="ORF">AFUS01_LOCUS11983</name>
</gene>
<evidence type="ECO:0000313" key="2">
    <source>
        <dbReference type="EMBL" id="CAG7722873.1"/>
    </source>
</evidence>
<feature type="transmembrane region" description="Helical" evidence="1">
    <location>
        <begin position="256"/>
        <end position="275"/>
    </location>
</feature>
<evidence type="ECO:0000256" key="1">
    <source>
        <dbReference type="SAM" id="Phobius"/>
    </source>
</evidence>